<evidence type="ECO:0000313" key="1">
    <source>
        <dbReference type="EMBL" id="GGC55148.1"/>
    </source>
</evidence>
<name>A0A916U0A0_9ACTN</name>
<proteinExistence type="predicted"/>
<keyword evidence="1" id="KW-0503">Monooxygenase</keyword>
<keyword evidence="2" id="KW-1185">Reference proteome</keyword>
<dbReference type="PRINTS" id="PR00368">
    <property type="entry name" value="FADPNR"/>
</dbReference>
<organism evidence="1 2">
    <name type="scientific">Hoyosella rhizosphaerae</name>
    <dbReference type="NCBI Taxonomy" id="1755582"/>
    <lineage>
        <taxon>Bacteria</taxon>
        <taxon>Bacillati</taxon>
        <taxon>Actinomycetota</taxon>
        <taxon>Actinomycetes</taxon>
        <taxon>Mycobacteriales</taxon>
        <taxon>Hoyosellaceae</taxon>
        <taxon>Hoyosella</taxon>
    </lineage>
</organism>
<gene>
    <name evidence="1" type="ORF">GCM10011410_04430</name>
</gene>
<protein>
    <submittedName>
        <fullName evidence="1">Monooxygenase</fullName>
    </submittedName>
</protein>
<accession>A0A916U0A0</accession>
<dbReference type="Proteomes" id="UP000641514">
    <property type="component" value="Unassembled WGS sequence"/>
</dbReference>
<evidence type="ECO:0000313" key="2">
    <source>
        <dbReference type="Proteomes" id="UP000641514"/>
    </source>
</evidence>
<dbReference type="EMBL" id="BMJH01000001">
    <property type="protein sequence ID" value="GGC55148.1"/>
    <property type="molecule type" value="Genomic_DNA"/>
</dbReference>
<dbReference type="Gene3D" id="3.50.50.60">
    <property type="entry name" value="FAD/NAD(P)-binding domain"/>
    <property type="match status" value="2"/>
</dbReference>
<dbReference type="RefSeq" id="WP_268236251.1">
    <property type="nucleotide sequence ID" value="NZ_BMJH01000001.1"/>
</dbReference>
<dbReference type="GO" id="GO:0004497">
    <property type="term" value="F:monooxygenase activity"/>
    <property type="evidence" value="ECO:0007669"/>
    <property type="project" value="UniProtKB-KW"/>
</dbReference>
<reference evidence="1" key="1">
    <citation type="journal article" date="2014" name="Int. J. Syst. Evol. Microbiol.">
        <title>Complete genome sequence of Corynebacterium casei LMG S-19264T (=DSM 44701T), isolated from a smear-ripened cheese.</title>
        <authorList>
            <consortium name="US DOE Joint Genome Institute (JGI-PGF)"/>
            <person name="Walter F."/>
            <person name="Albersmeier A."/>
            <person name="Kalinowski J."/>
            <person name="Ruckert C."/>
        </authorList>
    </citation>
    <scope>NUCLEOTIDE SEQUENCE</scope>
    <source>
        <strain evidence="1">CGMCC 1.15478</strain>
    </source>
</reference>
<dbReference type="PRINTS" id="PR00411">
    <property type="entry name" value="PNDRDTASEI"/>
</dbReference>
<dbReference type="PANTHER" id="PTHR42877">
    <property type="entry name" value="L-ORNITHINE N(5)-MONOOXYGENASE-RELATED"/>
    <property type="match status" value="1"/>
</dbReference>
<dbReference type="InterPro" id="IPR036188">
    <property type="entry name" value="FAD/NAD-bd_sf"/>
</dbReference>
<dbReference type="Pfam" id="PF13738">
    <property type="entry name" value="Pyr_redox_3"/>
    <property type="match status" value="1"/>
</dbReference>
<dbReference type="AlphaFoldDB" id="A0A916U0A0"/>
<reference evidence="1" key="2">
    <citation type="submission" date="2020-09" db="EMBL/GenBank/DDBJ databases">
        <authorList>
            <person name="Sun Q."/>
            <person name="Zhou Y."/>
        </authorList>
    </citation>
    <scope>NUCLEOTIDE SEQUENCE</scope>
    <source>
        <strain evidence="1">CGMCC 1.15478</strain>
    </source>
</reference>
<dbReference type="InterPro" id="IPR051209">
    <property type="entry name" value="FAD-bind_Monooxygenase_sf"/>
</dbReference>
<sequence length="484" mass="53843">MSVRKTVVIIGAGMSGIAMGATLRKANIDDFVILEKGSDVGGVWHWNRYPGLACDVPSHLYQYSFATKPDWSRVFATGPEIQRYHRDVVEEHGLTPFIRTSTEVTSARFTPTGWVVETAAGDTYESDFLIAATGVLHHPNIPDIKGLDTFTGPVVHTARWDDSVETDGRRVAVIGTGSTGVQLVSALHKHAAQVTQFSRTPQWVLWGPTDIKQPAILGAALRRLPGLNRAVYSSSLWASGILADITTRDTWRRSLVQAAARAHLRTVRDPILRAKLTPNYEPLCKRQVVSGTFYKAAQQPNVEIVDTGIDRITETSIIAADGTEREFDIIILATGFKAHSYMRPMNLVGRDGLTIDDAWAKGPRAYRMTAIPGFPNFFTMLGPNSPIGSISLQYTAELTSRYILQMIQRFQRAEFTAVEPTEDATNEFNEQVRDALGSTIWTTGGCNSWYHNDDGTIDLWPFDRKTMTRMLTVPDDRHYHFTRG</sequence>
<comment type="caution">
    <text evidence="1">The sequence shown here is derived from an EMBL/GenBank/DDBJ whole genome shotgun (WGS) entry which is preliminary data.</text>
</comment>
<dbReference type="PANTHER" id="PTHR42877:SF4">
    <property type="entry name" value="FAD_NAD(P)-BINDING DOMAIN-CONTAINING PROTEIN-RELATED"/>
    <property type="match status" value="1"/>
</dbReference>
<dbReference type="SUPFAM" id="SSF51905">
    <property type="entry name" value="FAD/NAD(P)-binding domain"/>
    <property type="match status" value="2"/>
</dbReference>
<keyword evidence="1" id="KW-0560">Oxidoreductase</keyword>